<organism evidence="2 3">
    <name type="scientific">Hymenobacter tibetensis</name>
    <dbReference type="NCBI Taxonomy" id="497967"/>
    <lineage>
        <taxon>Bacteria</taxon>
        <taxon>Pseudomonadati</taxon>
        <taxon>Bacteroidota</taxon>
        <taxon>Cytophagia</taxon>
        <taxon>Cytophagales</taxon>
        <taxon>Hymenobacteraceae</taxon>
        <taxon>Hymenobacter</taxon>
    </lineage>
</organism>
<reference evidence="2 3" key="1">
    <citation type="submission" date="2022-03" db="EMBL/GenBank/DDBJ databases">
        <title>Hymenobactersp. isolated from the air.</title>
        <authorList>
            <person name="Won M."/>
            <person name="Kwon S.-W."/>
        </authorList>
    </citation>
    <scope>NUCLEOTIDE SEQUENCE [LARGE SCALE GENOMIC DNA]</scope>
    <source>
        <strain evidence="2 3">KACC 21982</strain>
        <plasmid evidence="2 3">unnamed6</plasmid>
    </source>
</reference>
<keyword evidence="1" id="KW-0175">Coiled coil</keyword>
<name>A0ABY4D5C4_9BACT</name>
<dbReference type="Proteomes" id="UP000831113">
    <property type="component" value="Plasmid unnamed6"/>
</dbReference>
<proteinExistence type="predicted"/>
<evidence type="ECO:0000313" key="2">
    <source>
        <dbReference type="EMBL" id="UOG77695.1"/>
    </source>
</evidence>
<keyword evidence="3" id="KW-1185">Reference proteome</keyword>
<evidence type="ECO:0000313" key="3">
    <source>
        <dbReference type="Proteomes" id="UP000831113"/>
    </source>
</evidence>
<protein>
    <submittedName>
        <fullName evidence="2">Uncharacterized protein</fullName>
    </submittedName>
</protein>
<keyword evidence="2" id="KW-0614">Plasmid</keyword>
<accession>A0ABY4D5C4</accession>
<dbReference type="EMBL" id="CP094675">
    <property type="protein sequence ID" value="UOG77695.1"/>
    <property type="molecule type" value="Genomic_DNA"/>
</dbReference>
<gene>
    <name evidence="2" type="ORF">MTX78_25140</name>
</gene>
<feature type="coiled-coil region" evidence="1">
    <location>
        <begin position="9"/>
        <end position="39"/>
    </location>
</feature>
<dbReference type="RefSeq" id="WP_243803557.1">
    <property type="nucleotide sequence ID" value="NZ_CP094675.1"/>
</dbReference>
<sequence length="166" mass="19330">MNDIFETPEDSQDRKRKAFQKELEDLQEAERRMEKEFQTRIEFPKKTSDSLEDDFISSEEESMIDSSENPGLVEKMWHEAQNVIIKRVKKGHIRTSILLEKKTYLKAASNTRDSKFSFKDATKQIFDIVDDWAATEGEGIELAISLWELNESAGFHKSKKARPKKV</sequence>
<evidence type="ECO:0000256" key="1">
    <source>
        <dbReference type="SAM" id="Coils"/>
    </source>
</evidence>
<geneLocation type="plasmid" evidence="2 3">
    <name>unnamed6</name>
</geneLocation>